<gene>
    <name evidence="4" type="ORF">AS203_10400</name>
</gene>
<evidence type="ECO:0000256" key="3">
    <source>
        <dbReference type="ARBA" id="ARBA00022723"/>
    </source>
</evidence>
<dbReference type="GO" id="GO:0016757">
    <property type="term" value="F:glycosyltransferase activity"/>
    <property type="evidence" value="ECO:0007669"/>
    <property type="project" value="UniProtKB-KW"/>
</dbReference>
<dbReference type="InterPro" id="IPR002495">
    <property type="entry name" value="Glyco_trans_8"/>
</dbReference>
<keyword evidence="1" id="KW-0328">Glycosyltransferase</keyword>
<dbReference type="PANTHER" id="PTHR13778">
    <property type="entry name" value="GLYCOSYLTRANSFERASE 8 DOMAIN-CONTAINING PROTEIN"/>
    <property type="match status" value="1"/>
</dbReference>
<evidence type="ECO:0000256" key="2">
    <source>
        <dbReference type="ARBA" id="ARBA00022679"/>
    </source>
</evidence>
<dbReference type="InterPro" id="IPR050748">
    <property type="entry name" value="Glycosyltrans_8_dom-fam"/>
</dbReference>
<dbReference type="Gene3D" id="3.90.550.10">
    <property type="entry name" value="Spore Coat Polysaccharide Biosynthesis Protein SpsA, Chain A"/>
    <property type="match status" value="1"/>
</dbReference>
<dbReference type="KEGG" id="peo:AS203_10400"/>
<keyword evidence="2" id="KW-0808">Transferase</keyword>
<accession>A0A0S2KME6</accession>
<dbReference type="CDD" id="cd04194">
    <property type="entry name" value="GT8_A4GalT_like"/>
    <property type="match status" value="1"/>
</dbReference>
<evidence type="ECO:0000256" key="1">
    <source>
        <dbReference type="ARBA" id="ARBA00022676"/>
    </source>
</evidence>
<dbReference type="Proteomes" id="UP000056252">
    <property type="component" value="Chromosome"/>
</dbReference>
<proteinExistence type="predicted"/>
<protein>
    <submittedName>
        <fullName evidence="4">Uncharacterized protein</fullName>
    </submittedName>
</protein>
<dbReference type="RefSeq" id="WP_060544452.1">
    <property type="nucleotide sequence ID" value="NZ_CP013195.1"/>
</dbReference>
<keyword evidence="5" id="KW-1185">Reference proteome</keyword>
<dbReference type="AlphaFoldDB" id="A0A0S2KME6"/>
<dbReference type="InterPro" id="IPR029044">
    <property type="entry name" value="Nucleotide-diphossugar_trans"/>
</dbReference>
<name>A0A0S2KME6_9BACT</name>
<dbReference type="STRING" id="76123.AS203_10400"/>
<dbReference type="Pfam" id="PF01501">
    <property type="entry name" value="Glyco_transf_8"/>
    <property type="match status" value="1"/>
</dbReference>
<dbReference type="eggNOG" id="COG1442">
    <property type="taxonomic scope" value="Bacteria"/>
</dbReference>
<evidence type="ECO:0000313" key="4">
    <source>
        <dbReference type="EMBL" id="ALO49453.1"/>
    </source>
</evidence>
<evidence type="ECO:0000313" key="5">
    <source>
        <dbReference type="Proteomes" id="UP000056252"/>
    </source>
</evidence>
<dbReference type="EMBL" id="CP013195">
    <property type="protein sequence ID" value="ALO49453.1"/>
    <property type="molecule type" value="Genomic_DNA"/>
</dbReference>
<reference evidence="5" key="1">
    <citation type="submission" date="2015-11" db="EMBL/GenBank/DDBJ databases">
        <authorList>
            <person name="Holder M.E."/>
            <person name="Ajami N.J."/>
            <person name="Petrosino J.F."/>
        </authorList>
    </citation>
    <scope>NUCLEOTIDE SEQUENCE [LARGE SCALE GENOMIC DNA]</scope>
    <source>
        <strain evidence="5">F0113</strain>
    </source>
</reference>
<dbReference type="OrthoDB" id="695971at2"/>
<organism evidence="4 5">
    <name type="scientific">Hoylesella enoeca</name>
    <dbReference type="NCBI Taxonomy" id="76123"/>
    <lineage>
        <taxon>Bacteria</taxon>
        <taxon>Pseudomonadati</taxon>
        <taxon>Bacteroidota</taxon>
        <taxon>Bacteroidia</taxon>
        <taxon>Bacteroidales</taxon>
        <taxon>Prevotellaceae</taxon>
        <taxon>Hoylesella</taxon>
    </lineage>
</organism>
<keyword evidence="3" id="KW-0479">Metal-binding</keyword>
<dbReference type="GO" id="GO:0046872">
    <property type="term" value="F:metal ion binding"/>
    <property type="evidence" value="ECO:0007669"/>
    <property type="project" value="UniProtKB-KW"/>
</dbReference>
<sequence>MRKRVVNSEKVRVAYTIDKHAVMLCYVSIRSIVMHTSAHLSIYIVSDGRLSDQDRAALQELCSETVDIRFLTFDKNLFSVFPIGEQTGNVAVPLTTYFRLYFPVYFEFDKIIYVDADTMFTDDILWLWQQDLGDRLVAGVPDKREMQQKRKPALGLSADESYVNAGVLVMNLREMRQIDFFERCRQEIDRQREKIVYHDQDLLNLLCRGRILLLPYKWNLLADYLLREPREDSEKVRLLQDAQRHPGIIHFAGAIKPWQARCWHPYQRRWRKYLCGSPFPPYGAMLIDRLKCVARGYYYYFCMGPSPYARPRE</sequence>
<dbReference type="SUPFAM" id="SSF53448">
    <property type="entry name" value="Nucleotide-diphospho-sugar transferases"/>
    <property type="match status" value="1"/>
</dbReference>
<dbReference type="PANTHER" id="PTHR13778:SF47">
    <property type="entry name" value="LIPOPOLYSACCHARIDE 1,3-GALACTOSYLTRANSFERASE"/>
    <property type="match status" value="1"/>
</dbReference>